<sequence length="135" mass="14694">MQERQTQVLALPARAEGRDRETEGILGKKKGSPGSRKRSMVFQDMPNVSMQVLEIASIILNASREYSEYSADPWAGYMPTVATVGRYRSRWKREEAGEEELAPADDGSQAPVEASHACVCPVSSASLLSLPLVPG</sequence>
<dbReference type="AlphaFoldDB" id="A0AAD9B5P6"/>
<organism evidence="2 3">
    <name type="scientific">Dissostichus eleginoides</name>
    <name type="common">Patagonian toothfish</name>
    <name type="synonym">Dissostichus amissus</name>
    <dbReference type="NCBI Taxonomy" id="100907"/>
    <lineage>
        <taxon>Eukaryota</taxon>
        <taxon>Metazoa</taxon>
        <taxon>Chordata</taxon>
        <taxon>Craniata</taxon>
        <taxon>Vertebrata</taxon>
        <taxon>Euteleostomi</taxon>
        <taxon>Actinopterygii</taxon>
        <taxon>Neopterygii</taxon>
        <taxon>Teleostei</taxon>
        <taxon>Neoteleostei</taxon>
        <taxon>Acanthomorphata</taxon>
        <taxon>Eupercaria</taxon>
        <taxon>Perciformes</taxon>
        <taxon>Notothenioidei</taxon>
        <taxon>Nototheniidae</taxon>
        <taxon>Dissostichus</taxon>
    </lineage>
</organism>
<reference evidence="2" key="1">
    <citation type="submission" date="2023-04" db="EMBL/GenBank/DDBJ databases">
        <title>Chromosome-level genome of Chaenocephalus aceratus.</title>
        <authorList>
            <person name="Park H."/>
        </authorList>
    </citation>
    <scope>NUCLEOTIDE SEQUENCE</scope>
    <source>
        <strain evidence="2">DE</strain>
        <tissue evidence="2">Muscle</tissue>
    </source>
</reference>
<feature type="region of interest" description="Disordered" evidence="1">
    <location>
        <begin position="1"/>
        <end position="39"/>
    </location>
</feature>
<evidence type="ECO:0000313" key="2">
    <source>
        <dbReference type="EMBL" id="KAK1876624.1"/>
    </source>
</evidence>
<proteinExistence type="predicted"/>
<feature type="compositionally biased region" description="Basic residues" evidence="1">
    <location>
        <begin position="27"/>
        <end position="39"/>
    </location>
</feature>
<comment type="caution">
    <text evidence="2">The sequence shown here is derived from an EMBL/GenBank/DDBJ whole genome shotgun (WGS) entry which is preliminary data.</text>
</comment>
<evidence type="ECO:0000313" key="3">
    <source>
        <dbReference type="Proteomes" id="UP001228049"/>
    </source>
</evidence>
<keyword evidence="3" id="KW-1185">Reference proteome</keyword>
<name>A0AAD9B5P6_DISEL</name>
<protein>
    <submittedName>
        <fullName evidence="2">Signal transducer and activator of transcription 3.1</fullName>
    </submittedName>
</protein>
<gene>
    <name evidence="2" type="ORF">KUDE01_001947</name>
</gene>
<evidence type="ECO:0000256" key="1">
    <source>
        <dbReference type="SAM" id="MobiDB-lite"/>
    </source>
</evidence>
<dbReference type="Proteomes" id="UP001228049">
    <property type="component" value="Unassembled WGS sequence"/>
</dbReference>
<accession>A0AAD9B5P6</accession>
<feature type="region of interest" description="Disordered" evidence="1">
    <location>
        <begin position="92"/>
        <end position="115"/>
    </location>
</feature>
<dbReference type="EMBL" id="JASDAP010000028">
    <property type="protein sequence ID" value="KAK1876624.1"/>
    <property type="molecule type" value="Genomic_DNA"/>
</dbReference>